<comment type="caution">
    <text evidence="4">The sequence shown here is derived from an EMBL/GenBank/DDBJ whole genome shotgun (WGS) entry which is preliminary data.</text>
</comment>
<evidence type="ECO:0000259" key="3">
    <source>
        <dbReference type="PROSITE" id="PS51898"/>
    </source>
</evidence>
<dbReference type="CDD" id="cd00796">
    <property type="entry name" value="INT_Rci_Hp1_C"/>
    <property type="match status" value="1"/>
</dbReference>
<dbReference type="Gene3D" id="1.10.150.130">
    <property type="match status" value="1"/>
</dbReference>
<dbReference type="InterPro" id="IPR013762">
    <property type="entry name" value="Integrase-like_cat_sf"/>
</dbReference>
<organism evidence="4">
    <name type="scientific">mine drainage metagenome</name>
    <dbReference type="NCBI Taxonomy" id="410659"/>
    <lineage>
        <taxon>unclassified sequences</taxon>
        <taxon>metagenomes</taxon>
        <taxon>ecological metagenomes</taxon>
    </lineage>
</organism>
<dbReference type="InterPro" id="IPR010998">
    <property type="entry name" value="Integrase_recombinase_N"/>
</dbReference>
<dbReference type="GO" id="GO:0006310">
    <property type="term" value="P:DNA recombination"/>
    <property type="evidence" value="ECO:0007669"/>
    <property type="project" value="UniProtKB-KW"/>
</dbReference>
<dbReference type="PROSITE" id="PS51898">
    <property type="entry name" value="TYR_RECOMBINASE"/>
    <property type="match status" value="1"/>
</dbReference>
<reference evidence="4" key="1">
    <citation type="submission" date="2016-10" db="EMBL/GenBank/DDBJ databases">
        <title>Sequence of Gallionella enrichment culture.</title>
        <authorList>
            <person name="Poehlein A."/>
            <person name="Muehling M."/>
            <person name="Daniel R."/>
        </authorList>
    </citation>
    <scope>NUCLEOTIDE SEQUENCE</scope>
</reference>
<dbReference type="AlphaFoldDB" id="A0A1J5R341"/>
<dbReference type="Gene3D" id="1.10.443.10">
    <property type="entry name" value="Intergrase catalytic core"/>
    <property type="match status" value="1"/>
</dbReference>
<sequence>MAMIEKRGELQWRALVRKRGFPTQSRTFTTRRDAEAWARQTEAELDRGLFIQRRDAERTSFDQVAKRFIKEYAPHHYRSHGWDELLSNVRARLGKYALAAITPQLVAEYRDKRLTDPDPRFKDAASAPRVSGARIRKEIDQLSKVLDVASKEFGIALPSGNPCKLVRRPAPGGGRERRLVGDEEQRLTDACTASKNPWLLAAVQLSLETSMRQGELLSLRWENVNTKRGVAFLPMTKNGEARAVPLSPTAIAVLDTLPRNIDGRVIPLKKEALQGAFRRACARAKIIGLTYHDLRHEAISRLAERGDFNVMELAAVSGHKTLQMLKRYTHLQAEKLAQKMATPNTSKGAADSA</sequence>
<proteinExistence type="predicted"/>
<dbReference type="SUPFAM" id="SSF56349">
    <property type="entry name" value="DNA breaking-rejoining enzymes"/>
    <property type="match status" value="1"/>
</dbReference>
<dbReference type="GO" id="GO:0015074">
    <property type="term" value="P:DNA integration"/>
    <property type="evidence" value="ECO:0007669"/>
    <property type="project" value="InterPro"/>
</dbReference>
<evidence type="ECO:0000313" key="4">
    <source>
        <dbReference type="EMBL" id="OIQ82573.1"/>
    </source>
</evidence>
<evidence type="ECO:0000256" key="1">
    <source>
        <dbReference type="ARBA" id="ARBA00023125"/>
    </source>
</evidence>
<gene>
    <name evidence="4" type="primary">xerC_45</name>
    <name evidence="4" type="ORF">GALL_356430</name>
</gene>
<name>A0A1J5R341_9ZZZZ</name>
<dbReference type="Pfam" id="PF00589">
    <property type="entry name" value="Phage_integrase"/>
    <property type="match status" value="1"/>
</dbReference>
<keyword evidence="1" id="KW-0238">DNA-binding</keyword>
<evidence type="ECO:0000256" key="2">
    <source>
        <dbReference type="ARBA" id="ARBA00023172"/>
    </source>
</evidence>
<dbReference type="GO" id="GO:0003677">
    <property type="term" value="F:DNA binding"/>
    <property type="evidence" value="ECO:0007669"/>
    <property type="project" value="UniProtKB-KW"/>
</dbReference>
<dbReference type="EMBL" id="MLJW01000790">
    <property type="protein sequence ID" value="OIQ82573.1"/>
    <property type="molecule type" value="Genomic_DNA"/>
</dbReference>
<accession>A0A1J5R341</accession>
<dbReference type="InterPro" id="IPR050090">
    <property type="entry name" value="Tyrosine_recombinase_XerCD"/>
</dbReference>
<feature type="domain" description="Tyr recombinase" evidence="3">
    <location>
        <begin position="174"/>
        <end position="341"/>
    </location>
</feature>
<dbReference type="PANTHER" id="PTHR30349:SF94">
    <property type="entry name" value="INTEGRASE_RECOMBINASE HI_1414-RELATED"/>
    <property type="match status" value="1"/>
</dbReference>
<keyword evidence="2" id="KW-0233">DNA recombination</keyword>
<protein>
    <submittedName>
        <fullName evidence="4">Tyrosine recombinase XerC</fullName>
    </submittedName>
</protein>
<dbReference type="InterPro" id="IPR002104">
    <property type="entry name" value="Integrase_catalytic"/>
</dbReference>
<dbReference type="PANTHER" id="PTHR30349">
    <property type="entry name" value="PHAGE INTEGRASE-RELATED"/>
    <property type="match status" value="1"/>
</dbReference>
<dbReference type="InterPro" id="IPR011010">
    <property type="entry name" value="DNA_brk_join_enz"/>
</dbReference>